<accession>A0ABU3ADP2</accession>
<dbReference type="Proteomes" id="UP001255246">
    <property type="component" value="Unassembled WGS sequence"/>
</dbReference>
<evidence type="ECO:0000313" key="1">
    <source>
        <dbReference type="EMBL" id="MDT0608302.1"/>
    </source>
</evidence>
<organism evidence="1 2">
    <name type="scientific">Croceitalea rosinachiae</name>
    <dbReference type="NCBI Taxonomy" id="3075596"/>
    <lineage>
        <taxon>Bacteria</taxon>
        <taxon>Pseudomonadati</taxon>
        <taxon>Bacteroidota</taxon>
        <taxon>Flavobacteriia</taxon>
        <taxon>Flavobacteriales</taxon>
        <taxon>Flavobacteriaceae</taxon>
        <taxon>Croceitalea</taxon>
    </lineage>
</organism>
<comment type="caution">
    <text evidence="1">The sequence shown here is derived from an EMBL/GenBank/DDBJ whole genome shotgun (WGS) entry which is preliminary data.</text>
</comment>
<evidence type="ECO:0000313" key="2">
    <source>
        <dbReference type="Proteomes" id="UP001255246"/>
    </source>
</evidence>
<proteinExistence type="predicted"/>
<gene>
    <name evidence="1" type="ORF">RM706_14740</name>
</gene>
<sequence length="83" mass="9977">MEKVLDRKIKLIWDFKGPNAAKTAEHYEKHLQEYIFHEELKFDTTGFNHLSDMHSITFLIVAEFEMIQARDDLRPHRGEIYQD</sequence>
<dbReference type="EMBL" id="JAVRHR010000003">
    <property type="protein sequence ID" value="MDT0608302.1"/>
    <property type="molecule type" value="Genomic_DNA"/>
</dbReference>
<protein>
    <submittedName>
        <fullName evidence="1">Uncharacterized protein</fullName>
    </submittedName>
</protein>
<keyword evidence="2" id="KW-1185">Reference proteome</keyword>
<name>A0ABU3ADP2_9FLAO</name>
<reference evidence="1 2" key="1">
    <citation type="submission" date="2023-09" db="EMBL/GenBank/DDBJ databases">
        <authorList>
            <person name="Rey-Velasco X."/>
        </authorList>
    </citation>
    <scope>NUCLEOTIDE SEQUENCE [LARGE SCALE GENOMIC DNA]</scope>
    <source>
        <strain evidence="1 2">F388</strain>
    </source>
</reference>
<dbReference type="RefSeq" id="WP_311352911.1">
    <property type="nucleotide sequence ID" value="NZ_JAVRHR010000003.1"/>
</dbReference>